<feature type="repeat" description="ARM" evidence="7">
    <location>
        <begin position="563"/>
        <end position="605"/>
    </location>
</feature>
<evidence type="ECO:0000256" key="2">
    <source>
        <dbReference type="ARBA" id="ARBA00004906"/>
    </source>
</evidence>
<evidence type="ECO:0000259" key="8">
    <source>
        <dbReference type="PROSITE" id="PS51698"/>
    </source>
</evidence>
<evidence type="ECO:0000256" key="1">
    <source>
        <dbReference type="ARBA" id="ARBA00000900"/>
    </source>
</evidence>
<evidence type="ECO:0000313" key="9">
    <source>
        <dbReference type="EMBL" id="KAH7285351.1"/>
    </source>
</evidence>
<dbReference type="InterPro" id="IPR045210">
    <property type="entry name" value="RING-Ubox_PUB"/>
</dbReference>
<dbReference type="GO" id="GO:0061630">
    <property type="term" value="F:ubiquitin protein ligase activity"/>
    <property type="evidence" value="ECO:0007669"/>
    <property type="project" value="UniProtKB-EC"/>
</dbReference>
<dbReference type="AlphaFoldDB" id="A0A8T2QPU9"/>
<dbReference type="SUPFAM" id="SSF57850">
    <property type="entry name" value="RING/U-box"/>
    <property type="match status" value="1"/>
</dbReference>
<evidence type="ECO:0000256" key="3">
    <source>
        <dbReference type="ARBA" id="ARBA00012483"/>
    </source>
</evidence>
<dbReference type="SMART" id="SM00185">
    <property type="entry name" value="ARM"/>
    <property type="match status" value="5"/>
</dbReference>
<accession>A0A8T2QPU9</accession>
<dbReference type="Proteomes" id="UP000825935">
    <property type="component" value="Chromosome 33"/>
</dbReference>
<dbReference type="InterPro" id="IPR000225">
    <property type="entry name" value="Armadillo"/>
</dbReference>
<dbReference type="Gene3D" id="1.25.10.10">
    <property type="entry name" value="Leucine-rich Repeat Variant"/>
    <property type="match status" value="2"/>
</dbReference>
<dbReference type="Pfam" id="PF04564">
    <property type="entry name" value="U-box"/>
    <property type="match status" value="1"/>
</dbReference>
<dbReference type="Pfam" id="PF25598">
    <property type="entry name" value="ARM_PUB"/>
    <property type="match status" value="1"/>
</dbReference>
<keyword evidence="10" id="KW-1185">Reference proteome</keyword>
<reference evidence="9" key="1">
    <citation type="submission" date="2021-08" db="EMBL/GenBank/DDBJ databases">
        <title>WGS assembly of Ceratopteris richardii.</title>
        <authorList>
            <person name="Marchant D.B."/>
            <person name="Chen G."/>
            <person name="Jenkins J."/>
            <person name="Shu S."/>
            <person name="Leebens-Mack J."/>
            <person name="Grimwood J."/>
            <person name="Schmutz J."/>
            <person name="Soltis P."/>
            <person name="Soltis D."/>
            <person name="Chen Z.-H."/>
        </authorList>
    </citation>
    <scope>NUCLEOTIDE SEQUENCE</scope>
    <source>
        <strain evidence="9">Whitten #5841</strain>
        <tissue evidence="9">Leaf</tissue>
    </source>
</reference>
<dbReference type="InterPro" id="IPR003613">
    <property type="entry name" value="Ubox_domain"/>
</dbReference>
<dbReference type="InterPro" id="IPR011989">
    <property type="entry name" value="ARM-like"/>
</dbReference>
<evidence type="ECO:0000256" key="6">
    <source>
        <dbReference type="ARBA" id="ARBA00022786"/>
    </source>
</evidence>
<dbReference type="SMART" id="SM00504">
    <property type="entry name" value="Ubox"/>
    <property type="match status" value="1"/>
</dbReference>
<dbReference type="FunFam" id="1.25.10.10:FF:000082">
    <property type="entry name" value="RING-type E3 ubiquitin transferase"/>
    <property type="match status" value="1"/>
</dbReference>
<dbReference type="PANTHER" id="PTHR23315:SF7">
    <property type="entry name" value="U-BOX DOMAIN-CONTAINING PROTEIN 4"/>
    <property type="match status" value="1"/>
</dbReference>
<gene>
    <name evidence="9" type="ORF">KP509_33G024400</name>
</gene>
<dbReference type="InterPro" id="IPR058678">
    <property type="entry name" value="ARM_PUB"/>
</dbReference>
<dbReference type="Gene3D" id="3.30.40.10">
    <property type="entry name" value="Zinc/RING finger domain, C3HC4 (zinc finger)"/>
    <property type="match status" value="1"/>
</dbReference>
<evidence type="ECO:0000256" key="5">
    <source>
        <dbReference type="ARBA" id="ARBA00022737"/>
    </source>
</evidence>
<dbReference type="EC" id="2.3.2.27" evidence="3"/>
<comment type="pathway">
    <text evidence="2">Protein modification; protein ubiquitination.</text>
</comment>
<dbReference type="GO" id="GO:0016567">
    <property type="term" value="P:protein ubiquitination"/>
    <property type="evidence" value="ECO:0007669"/>
    <property type="project" value="InterPro"/>
</dbReference>
<keyword evidence="5" id="KW-0677">Repeat</keyword>
<organism evidence="9 10">
    <name type="scientific">Ceratopteris richardii</name>
    <name type="common">Triangle waterfern</name>
    <dbReference type="NCBI Taxonomy" id="49495"/>
    <lineage>
        <taxon>Eukaryota</taxon>
        <taxon>Viridiplantae</taxon>
        <taxon>Streptophyta</taxon>
        <taxon>Embryophyta</taxon>
        <taxon>Tracheophyta</taxon>
        <taxon>Polypodiopsida</taxon>
        <taxon>Polypodiidae</taxon>
        <taxon>Polypodiales</taxon>
        <taxon>Pteridineae</taxon>
        <taxon>Pteridaceae</taxon>
        <taxon>Parkerioideae</taxon>
        <taxon>Ceratopteris</taxon>
    </lineage>
</organism>
<comment type="catalytic activity">
    <reaction evidence="1">
        <text>S-ubiquitinyl-[E2 ubiquitin-conjugating enzyme]-L-cysteine + [acceptor protein]-L-lysine = [E2 ubiquitin-conjugating enzyme]-L-cysteine + N(6)-ubiquitinyl-[acceptor protein]-L-lysine.</text>
        <dbReference type="EC" id="2.3.2.27"/>
    </reaction>
</comment>
<sequence>MFMESFDMLSRRENCWASSRALCRVMGPSPIFQTIDDLIQMIDMLAEKSLDLTSNCKHVAANIKIMKIALDELQQNPNLLSADVVSILEELKDTCLKLKERFNCGYGRSSKLVSALQKQQEFKELQCHLRALQLEILNLSKHDEEIVEKYNDFLEMEGSALEMNNCLVEEIKHALAEVMVGNKMNHETLATLAMKLGFESNWEILKEASILEKEMDMARLKRNKNEEELLNLLVLFVMKMSDNLMEQKHLKAEAEGISVPTDFRCPLSLEIMSDPVIIASGQTYERAYIQMWLDEGNTTCPKSRQTLSDLNIFSNITLKGMIECWCEDNNLPLHNLSKCEGLEPGPSLMHMNQMTQKLGKSSKSLLTFEHAIHESKNRTDMTAMKTLSQKCVESECKREITTIKESLNENQDASHSHLELPTLEHPEERPCRLRIGDSVGGVSTASSNMLIPNLASKCGYSDGPSRLLDGDGHVFPEVECYQSIPRCSVLSVGQLMENTRLEAHQSMQSGVQTNDKGDDLELRVRGLVRDLQSAPDLQRAAACELRLLGKSNVKSRSIMTNCGAIPLLISLLDSTDPQTQLNAATALLNLSIDHNNKHEIVRSNVIEPLIHVLEYGTTEAKENAAAIVFNLSVTKEIRDQIGRSRAIEPLINLVSNGTLQGKKDATTALYNLSLFHKNNLRIVRAKAVGPMIRLMSNPALGMVERASLVIANLATTREGKDSIGKEGGVSVLLDVLETGSQRGKEAAATALYHLCSYSGKFKSRVWQEGAIPYLIALTKTGTTKAKEKASYLIDIFKERHHGTGAL</sequence>
<evidence type="ECO:0000256" key="7">
    <source>
        <dbReference type="PROSITE-ProRule" id="PRU00259"/>
    </source>
</evidence>
<dbReference type="SUPFAM" id="SSF48371">
    <property type="entry name" value="ARM repeat"/>
    <property type="match status" value="1"/>
</dbReference>
<keyword evidence="4" id="KW-0808">Transferase</keyword>
<feature type="domain" description="U-box" evidence="8">
    <location>
        <begin position="258"/>
        <end position="332"/>
    </location>
</feature>
<feature type="repeat" description="ARM" evidence="7">
    <location>
        <begin position="686"/>
        <end position="728"/>
    </location>
</feature>
<dbReference type="InterPro" id="IPR013083">
    <property type="entry name" value="Znf_RING/FYVE/PHD"/>
</dbReference>
<comment type="caution">
    <text evidence="9">The sequence shown here is derived from an EMBL/GenBank/DDBJ whole genome shotgun (WGS) entry which is preliminary data.</text>
</comment>
<evidence type="ECO:0000256" key="4">
    <source>
        <dbReference type="ARBA" id="ARBA00022679"/>
    </source>
</evidence>
<dbReference type="EMBL" id="CM035438">
    <property type="protein sequence ID" value="KAH7285351.1"/>
    <property type="molecule type" value="Genomic_DNA"/>
</dbReference>
<dbReference type="CDD" id="cd16664">
    <property type="entry name" value="RING-Ubox_PUB"/>
    <property type="match status" value="1"/>
</dbReference>
<keyword evidence="6" id="KW-0833">Ubl conjugation pathway</keyword>
<protein>
    <recommendedName>
        <fullName evidence="3">RING-type E3 ubiquitin transferase</fullName>
        <ecNumber evidence="3">2.3.2.27</ecNumber>
    </recommendedName>
</protein>
<dbReference type="PROSITE" id="PS50176">
    <property type="entry name" value="ARM_REPEAT"/>
    <property type="match status" value="2"/>
</dbReference>
<dbReference type="InterPro" id="IPR016024">
    <property type="entry name" value="ARM-type_fold"/>
</dbReference>
<dbReference type="PROSITE" id="PS51698">
    <property type="entry name" value="U_BOX"/>
    <property type="match status" value="1"/>
</dbReference>
<proteinExistence type="predicted"/>
<evidence type="ECO:0000313" key="10">
    <source>
        <dbReference type="Proteomes" id="UP000825935"/>
    </source>
</evidence>
<name>A0A8T2QPU9_CERRI</name>
<dbReference type="PANTHER" id="PTHR23315">
    <property type="entry name" value="U BOX DOMAIN-CONTAINING"/>
    <property type="match status" value="1"/>
</dbReference>
<dbReference type="OrthoDB" id="7537227at2759"/>